<dbReference type="Gene3D" id="3.30.450.20">
    <property type="entry name" value="PAS domain"/>
    <property type="match status" value="2"/>
</dbReference>
<dbReference type="InterPro" id="IPR013656">
    <property type="entry name" value="PAS_4"/>
</dbReference>
<keyword evidence="4" id="KW-0548">Nucleotidyltransferase</keyword>
<keyword evidence="1" id="KW-0472">Membrane</keyword>
<dbReference type="Gene3D" id="3.30.70.270">
    <property type="match status" value="1"/>
</dbReference>
<dbReference type="GO" id="GO:0052621">
    <property type="term" value="F:diguanylate cyclase activity"/>
    <property type="evidence" value="ECO:0007669"/>
    <property type="project" value="UniProtKB-EC"/>
</dbReference>
<dbReference type="EMBL" id="JBHRZG010000022">
    <property type="protein sequence ID" value="MFC3834255.1"/>
    <property type="molecule type" value="Genomic_DNA"/>
</dbReference>
<keyword evidence="1" id="KW-0812">Transmembrane</keyword>
<dbReference type="SMART" id="SM00267">
    <property type="entry name" value="GGDEF"/>
    <property type="match status" value="1"/>
</dbReference>
<dbReference type="InterPro" id="IPR052155">
    <property type="entry name" value="Biofilm_reg_signaling"/>
</dbReference>
<evidence type="ECO:0000313" key="5">
    <source>
        <dbReference type="Proteomes" id="UP001595803"/>
    </source>
</evidence>
<keyword evidence="1" id="KW-1133">Transmembrane helix</keyword>
<dbReference type="Pfam" id="PF08448">
    <property type="entry name" value="PAS_4"/>
    <property type="match status" value="1"/>
</dbReference>
<dbReference type="SUPFAM" id="SSF55073">
    <property type="entry name" value="Nucleotide cyclase"/>
    <property type="match status" value="1"/>
</dbReference>
<dbReference type="Proteomes" id="UP001595803">
    <property type="component" value="Unassembled WGS sequence"/>
</dbReference>
<feature type="transmembrane region" description="Helical" evidence="1">
    <location>
        <begin position="20"/>
        <end position="41"/>
    </location>
</feature>
<dbReference type="InterPro" id="IPR000014">
    <property type="entry name" value="PAS"/>
</dbReference>
<dbReference type="PROSITE" id="PS50887">
    <property type="entry name" value="GGDEF"/>
    <property type="match status" value="1"/>
</dbReference>
<dbReference type="PANTHER" id="PTHR44757:SF2">
    <property type="entry name" value="BIOFILM ARCHITECTURE MAINTENANCE PROTEIN MBAA"/>
    <property type="match status" value="1"/>
</dbReference>
<gene>
    <name evidence="4" type="ORF">ACFOSB_15490</name>
</gene>
<dbReference type="PROSITE" id="PS50112">
    <property type="entry name" value="PAS"/>
    <property type="match status" value="1"/>
</dbReference>
<protein>
    <submittedName>
        <fullName evidence="4">Diguanylate cyclase domain-containing protein</fullName>
        <ecNumber evidence="4">2.7.7.65</ecNumber>
    </submittedName>
</protein>
<dbReference type="InterPro" id="IPR043128">
    <property type="entry name" value="Rev_trsase/Diguanyl_cyclase"/>
</dbReference>
<dbReference type="EC" id="2.7.7.65" evidence="4"/>
<dbReference type="InterPro" id="IPR000160">
    <property type="entry name" value="GGDEF_dom"/>
</dbReference>
<evidence type="ECO:0000256" key="1">
    <source>
        <dbReference type="SAM" id="Phobius"/>
    </source>
</evidence>
<dbReference type="SUPFAM" id="SSF55785">
    <property type="entry name" value="PYP-like sensor domain (PAS domain)"/>
    <property type="match status" value="2"/>
</dbReference>
<sequence>MSTPDATGVPSQQRVLLRLRWAAIAALVCLGILCSAANLTLGRELVAARDETRSVDVAGRQRLLAQRIAWTAERVSASDAPLENGALREQLAETLSEFRRTEAQLRDPRSGINGGPFTPAIVAAAYGHATTDQIDRFVADAQTLLALPPAQAADVARIAASLGRRVDGPVLARLDEAVRARSAASAAYTDRIARQVQLVTAATLALLLGLFVLVVRPLERHTRAALRRAAHERDLAQSIAQSMGQGLAVTGPDGRYVYVNPAFAQLLGYGADTLPGTVAPAFPPGQHELTLTGADHRVPVLTSTVPHGTSAGPGTLTVVTDLRDVRAREAEMRASESQYRALASHFPQGAVILFDHDLRYLVADGAGLSAVGLSPAQMVGHTVRDIFPEQVVATIEPDHRAALMGVSTVREHTFLRRTYLVQTLPLPPQGGQPRGMMIVQDITNLIQARRDAELARESALTLATLTRSLQAAASIQEVNERAVTLLQPAVGADWLRLASVRDGMLTDITGWGTPPPEVRSALFGGVPVFADPLWAEVAHLPVYVSGSAQPPSPALAAVPLPNKPERGVIVLLAGRAESRPWTTHQRALLEAGGRAVCSSWERVTLQSELRTSEAYARALLDVSALTDAGLTSDQLALQVVEVVARVSGVDWGALAVVRGDHAETVSAWYGPAGTSLGTSEIRSLRRGAGALWSAYDAHEATFVDDYPAHPDAVPSMVNHGVRSACWVPLARFNGGGYLLVATRHRPESPWSAADQALFAAAGRAVATALQRDAYLEALETSALTDSLTQLGNRRAFDAALDVLERRGERSGEPFGVLVIDLDGLKQVNDALGHAAGDVMLRSFAETLRRHFRVEDQVFRFGGDEFAVLLPGTTHEHAAAVRRRLNRAVSTMRAHGFPTFGASAGSTFYPTETSDVTALLDLADQRMYQDKQGKRVHRDHLH</sequence>
<organism evidence="4 5">
    <name type="scientific">Deinococcus rufus</name>
    <dbReference type="NCBI Taxonomy" id="2136097"/>
    <lineage>
        <taxon>Bacteria</taxon>
        <taxon>Thermotogati</taxon>
        <taxon>Deinococcota</taxon>
        <taxon>Deinococci</taxon>
        <taxon>Deinococcales</taxon>
        <taxon>Deinococcaceae</taxon>
        <taxon>Deinococcus</taxon>
    </lineage>
</organism>
<dbReference type="InterPro" id="IPR003018">
    <property type="entry name" value="GAF"/>
</dbReference>
<accession>A0ABV7ZBW2</accession>
<evidence type="ECO:0000259" key="2">
    <source>
        <dbReference type="PROSITE" id="PS50112"/>
    </source>
</evidence>
<dbReference type="SMART" id="SM00091">
    <property type="entry name" value="PAS"/>
    <property type="match status" value="2"/>
</dbReference>
<dbReference type="RefSeq" id="WP_380102740.1">
    <property type="nucleotide sequence ID" value="NZ_JBHRZG010000022.1"/>
</dbReference>
<dbReference type="InterPro" id="IPR029787">
    <property type="entry name" value="Nucleotide_cyclase"/>
</dbReference>
<keyword evidence="5" id="KW-1185">Reference proteome</keyword>
<name>A0ABV7ZBW2_9DEIO</name>
<comment type="caution">
    <text evidence="4">The sequence shown here is derived from an EMBL/GenBank/DDBJ whole genome shotgun (WGS) entry which is preliminary data.</text>
</comment>
<feature type="transmembrane region" description="Helical" evidence="1">
    <location>
        <begin position="198"/>
        <end position="218"/>
    </location>
</feature>
<dbReference type="Gene3D" id="3.30.450.40">
    <property type="match status" value="1"/>
</dbReference>
<evidence type="ECO:0000313" key="4">
    <source>
        <dbReference type="EMBL" id="MFC3834255.1"/>
    </source>
</evidence>
<keyword evidence="4" id="KW-0808">Transferase</keyword>
<dbReference type="CDD" id="cd01949">
    <property type="entry name" value="GGDEF"/>
    <property type="match status" value="1"/>
</dbReference>
<dbReference type="Pfam" id="PF13188">
    <property type="entry name" value="PAS_8"/>
    <property type="match status" value="1"/>
</dbReference>
<proteinExistence type="predicted"/>
<feature type="domain" description="PAS" evidence="2">
    <location>
        <begin position="232"/>
        <end position="276"/>
    </location>
</feature>
<dbReference type="Pfam" id="PF13185">
    <property type="entry name" value="GAF_2"/>
    <property type="match status" value="1"/>
</dbReference>
<dbReference type="PANTHER" id="PTHR44757">
    <property type="entry name" value="DIGUANYLATE CYCLASE DGCP"/>
    <property type="match status" value="1"/>
</dbReference>
<dbReference type="NCBIfam" id="TIGR00229">
    <property type="entry name" value="sensory_box"/>
    <property type="match status" value="1"/>
</dbReference>
<dbReference type="InterPro" id="IPR035965">
    <property type="entry name" value="PAS-like_dom_sf"/>
</dbReference>
<reference evidence="5" key="1">
    <citation type="journal article" date="2019" name="Int. J. Syst. Evol. Microbiol.">
        <title>The Global Catalogue of Microorganisms (GCM) 10K type strain sequencing project: providing services to taxonomists for standard genome sequencing and annotation.</title>
        <authorList>
            <consortium name="The Broad Institute Genomics Platform"/>
            <consortium name="The Broad Institute Genome Sequencing Center for Infectious Disease"/>
            <person name="Wu L."/>
            <person name="Ma J."/>
        </authorList>
    </citation>
    <scope>NUCLEOTIDE SEQUENCE [LARGE SCALE GENOMIC DNA]</scope>
    <source>
        <strain evidence="5">CCTCC AB 2017081</strain>
    </source>
</reference>
<feature type="domain" description="GGDEF" evidence="3">
    <location>
        <begin position="812"/>
        <end position="941"/>
    </location>
</feature>
<evidence type="ECO:0000259" key="3">
    <source>
        <dbReference type="PROSITE" id="PS50887"/>
    </source>
</evidence>
<dbReference type="Pfam" id="PF00990">
    <property type="entry name" value="GGDEF"/>
    <property type="match status" value="1"/>
</dbReference>
<dbReference type="CDD" id="cd00130">
    <property type="entry name" value="PAS"/>
    <property type="match status" value="2"/>
</dbReference>
<dbReference type="InterPro" id="IPR029016">
    <property type="entry name" value="GAF-like_dom_sf"/>
</dbReference>
<dbReference type="NCBIfam" id="TIGR00254">
    <property type="entry name" value="GGDEF"/>
    <property type="match status" value="1"/>
</dbReference>
<dbReference type="SUPFAM" id="SSF55781">
    <property type="entry name" value="GAF domain-like"/>
    <property type="match status" value="2"/>
</dbReference>